<dbReference type="InterPro" id="IPR001638">
    <property type="entry name" value="Solute-binding_3/MltF_N"/>
</dbReference>
<protein>
    <submittedName>
        <fullName evidence="4">ABC transporter substrate-binding protein</fullName>
    </submittedName>
</protein>
<dbReference type="PANTHER" id="PTHR35936:SF17">
    <property type="entry name" value="ARGININE-BINDING EXTRACELLULAR PROTEIN ARTP"/>
    <property type="match status" value="1"/>
</dbReference>
<evidence type="ECO:0000256" key="2">
    <source>
        <dbReference type="SAM" id="SignalP"/>
    </source>
</evidence>
<dbReference type="SUPFAM" id="SSF53850">
    <property type="entry name" value="Periplasmic binding protein-like II"/>
    <property type="match status" value="1"/>
</dbReference>
<comment type="caution">
    <text evidence="4">The sequence shown here is derived from an EMBL/GenBank/DDBJ whole genome shotgun (WGS) entry which is preliminary data.</text>
</comment>
<keyword evidence="1 2" id="KW-0732">Signal</keyword>
<evidence type="ECO:0000259" key="3">
    <source>
        <dbReference type="SMART" id="SM00062"/>
    </source>
</evidence>
<dbReference type="PANTHER" id="PTHR35936">
    <property type="entry name" value="MEMBRANE-BOUND LYTIC MUREIN TRANSGLYCOSYLASE F"/>
    <property type="match status" value="1"/>
</dbReference>
<reference evidence="4 5" key="1">
    <citation type="submission" date="2018-01" db="EMBL/GenBank/DDBJ databases">
        <title>Draft genome sequence of Nonomuraea sp. KC333.</title>
        <authorList>
            <person name="Sahin N."/>
            <person name="Saygin H."/>
            <person name="Ay H."/>
        </authorList>
    </citation>
    <scope>NUCLEOTIDE SEQUENCE [LARGE SCALE GENOMIC DNA]</scope>
    <source>
        <strain evidence="4 5">KC333</strain>
    </source>
</reference>
<dbReference type="Proteomes" id="UP000249304">
    <property type="component" value="Unassembled WGS sequence"/>
</dbReference>
<evidence type="ECO:0000313" key="4">
    <source>
        <dbReference type="EMBL" id="PZG21876.1"/>
    </source>
</evidence>
<feature type="chain" id="PRO_5039266679" evidence="2">
    <location>
        <begin position="23"/>
        <end position="281"/>
    </location>
</feature>
<dbReference type="OrthoDB" id="4633994at2"/>
<feature type="signal peptide" evidence="2">
    <location>
        <begin position="1"/>
        <end position="22"/>
    </location>
</feature>
<keyword evidence="5" id="KW-1185">Reference proteome</keyword>
<gene>
    <name evidence="4" type="ORF">C1J01_05500</name>
</gene>
<feature type="domain" description="Solute-binding protein family 3/N-terminal" evidence="3">
    <location>
        <begin position="49"/>
        <end position="278"/>
    </location>
</feature>
<dbReference type="CDD" id="cd01004">
    <property type="entry name" value="PBP2_MidA_like"/>
    <property type="match status" value="1"/>
</dbReference>
<organism evidence="4 5">
    <name type="scientific">Nonomuraea aridisoli</name>
    <dbReference type="NCBI Taxonomy" id="2070368"/>
    <lineage>
        <taxon>Bacteria</taxon>
        <taxon>Bacillati</taxon>
        <taxon>Actinomycetota</taxon>
        <taxon>Actinomycetes</taxon>
        <taxon>Streptosporangiales</taxon>
        <taxon>Streptosporangiaceae</taxon>
        <taxon>Nonomuraea</taxon>
    </lineage>
</organism>
<dbReference type="Gene3D" id="3.40.190.10">
    <property type="entry name" value="Periplasmic binding protein-like II"/>
    <property type="match status" value="2"/>
</dbReference>
<evidence type="ECO:0000313" key="5">
    <source>
        <dbReference type="Proteomes" id="UP000249304"/>
    </source>
</evidence>
<dbReference type="Pfam" id="PF00497">
    <property type="entry name" value="SBP_bac_3"/>
    <property type="match status" value="1"/>
</dbReference>
<sequence>MNRDFRSVAAAVISVVALSACGSVPQPATQGAAVAKAAVAPPAVIKEGQIVYCSDISAPPLEFYDAARKPQGADIEIGDAIARKLGVQPVWRHTKFASIIPTLVARQCDAILSQLYIKPEREEVVDFVPYMYSGQSILVPKGNPKRVGGLDETLCGLAVSTLISTTAASRIDEQSKKCEQAGRPAIKITRFDQDIAALQELALGRSDAYATTSETAAYYMGQQKETYEFAGAAFDKVKAGIAVRKGNTGLHDAITKAFEQIRSEGTYDQILAKWNLQVDKL</sequence>
<evidence type="ECO:0000256" key="1">
    <source>
        <dbReference type="ARBA" id="ARBA00022729"/>
    </source>
</evidence>
<dbReference type="PROSITE" id="PS51257">
    <property type="entry name" value="PROKAR_LIPOPROTEIN"/>
    <property type="match status" value="1"/>
</dbReference>
<proteinExistence type="predicted"/>
<name>A0A2W2EC56_9ACTN</name>
<dbReference type="SMART" id="SM00062">
    <property type="entry name" value="PBPb"/>
    <property type="match status" value="1"/>
</dbReference>
<dbReference type="AlphaFoldDB" id="A0A2W2EC56"/>
<accession>A0A2W2EC56</accession>
<dbReference type="EMBL" id="POUD01000013">
    <property type="protein sequence ID" value="PZG21876.1"/>
    <property type="molecule type" value="Genomic_DNA"/>
</dbReference>